<name>A0A7J8H1H6_ROUAE</name>
<evidence type="ECO:0000256" key="1">
    <source>
        <dbReference type="SAM" id="MobiDB-lite"/>
    </source>
</evidence>
<evidence type="ECO:0000313" key="2">
    <source>
        <dbReference type="EMBL" id="KAF6466126.1"/>
    </source>
</evidence>
<feature type="region of interest" description="Disordered" evidence="1">
    <location>
        <begin position="139"/>
        <end position="177"/>
    </location>
</feature>
<dbReference type="Proteomes" id="UP000593571">
    <property type="component" value="Unassembled WGS sequence"/>
</dbReference>
<feature type="compositionally biased region" description="Basic residues" evidence="1">
    <location>
        <begin position="168"/>
        <end position="177"/>
    </location>
</feature>
<evidence type="ECO:0000313" key="3">
    <source>
        <dbReference type="Proteomes" id="UP000593571"/>
    </source>
</evidence>
<gene>
    <name evidence="2" type="ORF">HJG63_011418</name>
</gene>
<protein>
    <submittedName>
        <fullName evidence="2">Uncharacterized protein</fullName>
    </submittedName>
</protein>
<dbReference type="EMBL" id="JACASE010000005">
    <property type="protein sequence ID" value="KAF6466126.1"/>
    <property type="molecule type" value="Genomic_DNA"/>
</dbReference>
<sequence>MTVTQGNGPKQGREQRATAEGGRASGWLCPPRGARFPFTPQEPRGGQVPSMAFPSEGPGAQRAATPQVLVVHWAVSHTGVHSQRGQSKPSPSRAPPGRVLPEAGPRQALGGRFSPQCPVSSATSWVVTPGLLLGSTADERHPLLHTSPLVHWGRCTEPPVEGRGAPRAQHRHRHRGR</sequence>
<comment type="caution">
    <text evidence="2">The sequence shown here is derived from an EMBL/GenBank/DDBJ whole genome shotgun (WGS) entry which is preliminary data.</text>
</comment>
<accession>A0A7J8H1H6</accession>
<dbReference type="AlphaFoldDB" id="A0A7J8H1H6"/>
<feature type="region of interest" description="Disordered" evidence="1">
    <location>
        <begin position="1"/>
        <end position="115"/>
    </location>
</feature>
<reference evidence="2 3" key="1">
    <citation type="journal article" date="2020" name="Nature">
        <title>Six reference-quality genomes reveal evolution of bat adaptations.</title>
        <authorList>
            <person name="Jebb D."/>
            <person name="Huang Z."/>
            <person name="Pippel M."/>
            <person name="Hughes G.M."/>
            <person name="Lavrichenko K."/>
            <person name="Devanna P."/>
            <person name="Winkler S."/>
            <person name="Jermiin L.S."/>
            <person name="Skirmuntt E.C."/>
            <person name="Katzourakis A."/>
            <person name="Burkitt-Gray L."/>
            <person name="Ray D.A."/>
            <person name="Sullivan K.A.M."/>
            <person name="Roscito J.G."/>
            <person name="Kirilenko B.M."/>
            <person name="Davalos L.M."/>
            <person name="Corthals A.P."/>
            <person name="Power M.L."/>
            <person name="Jones G."/>
            <person name="Ransome R.D."/>
            <person name="Dechmann D.K.N."/>
            <person name="Locatelli A.G."/>
            <person name="Puechmaille S.J."/>
            <person name="Fedrigo O."/>
            <person name="Jarvis E.D."/>
            <person name="Hiller M."/>
            <person name="Vernes S.C."/>
            <person name="Myers E.W."/>
            <person name="Teeling E.C."/>
        </authorList>
    </citation>
    <scope>NUCLEOTIDE SEQUENCE [LARGE SCALE GENOMIC DNA]</scope>
    <source>
        <strain evidence="2">MRouAeg1</strain>
        <tissue evidence="2">Muscle</tissue>
    </source>
</reference>
<feature type="compositionally biased region" description="Polar residues" evidence="1">
    <location>
        <begin position="79"/>
        <end position="90"/>
    </location>
</feature>
<organism evidence="2 3">
    <name type="scientific">Rousettus aegyptiacus</name>
    <name type="common">Egyptian fruit bat</name>
    <name type="synonym">Pteropus aegyptiacus</name>
    <dbReference type="NCBI Taxonomy" id="9407"/>
    <lineage>
        <taxon>Eukaryota</taxon>
        <taxon>Metazoa</taxon>
        <taxon>Chordata</taxon>
        <taxon>Craniata</taxon>
        <taxon>Vertebrata</taxon>
        <taxon>Euteleostomi</taxon>
        <taxon>Mammalia</taxon>
        <taxon>Eutheria</taxon>
        <taxon>Laurasiatheria</taxon>
        <taxon>Chiroptera</taxon>
        <taxon>Yinpterochiroptera</taxon>
        <taxon>Pteropodoidea</taxon>
        <taxon>Pteropodidae</taxon>
        <taxon>Rousettinae</taxon>
        <taxon>Rousettus</taxon>
    </lineage>
</organism>
<proteinExistence type="predicted"/>
<keyword evidence="3" id="KW-1185">Reference proteome</keyword>